<reference evidence="10 11" key="1">
    <citation type="submission" date="2017-10" db="EMBL/GenBank/DDBJ databases">
        <title>Sequencing the genomes of 1000 actinobacteria strains.</title>
        <authorList>
            <person name="Klenk H.-P."/>
        </authorList>
    </citation>
    <scope>NUCLEOTIDE SEQUENCE [LARGE SCALE GENOMIC DNA]</scope>
    <source>
        <strain evidence="10 11">DSM 20688</strain>
    </source>
</reference>
<evidence type="ECO:0000256" key="7">
    <source>
        <dbReference type="ARBA" id="ARBA00023033"/>
    </source>
</evidence>
<evidence type="ECO:0000256" key="4">
    <source>
        <dbReference type="ARBA" id="ARBA00022630"/>
    </source>
</evidence>
<evidence type="ECO:0000256" key="5">
    <source>
        <dbReference type="ARBA" id="ARBA00022643"/>
    </source>
</evidence>
<dbReference type="PANTHER" id="PTHR42747">
    <property type="entry name" value="NITRONATE MONOOXYGENASE-RELATED"/>
    <property type="match status" value="1"/>
</dbReference>
<dbReference type="GO" id="GO:0018580">
    <property type="term" value="F:nitronate monooxygenase activity"/>
    <property type="evidence" value="ECO:0007669"/>
    <property type="project" value="InterPro"/>
</dbReference>
<keyword evidence="7 10" id="KW-0503">Monooxygenase</keyword>
<dbReference type="EMBL" id="PDJF01000001">
    <property type="protein sequence ID" value="PFG29062.1"/>
    <property type="molecule type" value="Genomic_DNA"/>
</dbReference>
<dbReference type="STRING" id="1724.GCA_001044175_01928"/>
<gene>
    <name evidence="10" type="ORF">ATK06_2196</name>
</gene>
<dbReference type="Pfam" id="PF03060">
    <property type="entry name" value="NMO"/>
    <property type="match status" value="1"/>
</dbReference>
<dbReference type="OrthoDB" id="9778912at2"/>
<evidence type="ECO:0000256" key="2">
    <source>
        <dbReference type="ARBA" id="ARBA00009881"/>
    </source>
</evidence>
<dbReference type="AlphaFoldDB" id="A0A2A9DSW3"/>
<keyword evidence="11" id="KW-1185">Reference proteome</keyword>
<evidence type="ECO:0000256" key="3">
    <source>
        <dbReference type="ARBA" id="ARBA00022575"/>
    </source>
</evidence>
<dbReference type="InterPro" id="IPR001295">
    <property type="entry name" value="Dihydroorotate_DH_CS"/>
</dbReference>
<comment type="caution">
    <text evidence="10">The sequence shown here is derived from an EMBL/GenBank/DDBJ whole genome shotgun (WGS) entry which is preliminary data.</text>
</comment>
<evidence type="ECO:0000313" key="10">
    <source>
        <dbReference type="EMBL" id="PFG29062.1"/>
    </source>
</evidence>
<dbReference type="Gene3D" id="3.20.20.70">
    <property type="entry name" value="Aldolase class I"/>
    <property type="match status" value="1"/>
</dbReference>
<evidence type="ECO:0000256" key="1">
    <source>
        <dbReference type="ARBA" id="ARBA00001917"/>
    </source>
</evidence>
<dbReference type="PANTHER" id="PTHR42747:SF3">
    <property type="entry name" value="NITRONATE MONOOXYGENASE-RELATED"/>
    <property type="match status" value="1"/>
</dbReference>
<evidence type="ECO:0000256" key="8">
    <source>
        <dbReference type="ARBA" id="ARBA00031155"/>
    </source>
</evidence>
<evidence type="ECO:0000256" key="6">
    <source>
        <dbReference type="ARBA" id="ARBA00023002"/>
    </source>
</evidence>
<evidence type="ECO:0000313" key="11">
    <source>
        <dbReference type="Proteomes" id="UP000221653"/>
    </source>
</evidence>
<sequence>MTVLENLDIPVIAAPMAGGPSTPALVNAAADAGGLGFLTGGVCSVEELSAQMDATTSHFGVNLFSPQIPYWDLKPVRKALGVSHEELPDVNLTNGWSQKLAMILDHPRTPAVVSSMFGTFTAAEMRRLHDRGIEAWVTVTNEHSALAAVRAGADALIVQGPSAGGHRGTWSVQDIPDLRSLPALLKGISKAVNVPLIAAGGIMGPNDVPPVTERGAVAVAVGTALLRTPEAGTSQANRELLVAGERDSVSTRAFSGRWARGLETEFTREHPEMPPTYPYLNALLAPRRSEPGYEYCLAGENYRAGREAPAGEIMREIATGWDA</sequence>
<keyword evidence="5" id="KW-0288">FMN</keyword>
<comment type="cofactor">
    <cofactor evidence="1">
        <name>FMN</name>
        <dbReference type="ChEBI" id="CHEBI:58210"/>
    </cofactor>
</comment>
<dbReference type="PROSITE" id="PS00912">
    <property type="entry name" value="DHODEHASE_2"/>
    <property type="match status" value="1"/>
</dbReference>
<comment type="catalytic activity">
    <reaction evidence="9">
        <text>3 propionate 3-nitronate + 3 O2 + H2O = 3 3-oxopropanoate + 2 nitrate + nitrite + H2O2 + 3 H(+)</text>
        <dbReference type="Rhea" id="RHEA:57332"/>
        <dbReference type="ChEBI" id="CHEBI:15377"/>
        <dbReference type="ChEBI" id="CHEBI:15378"/>
        <dbReference type="ChEBI" id="CHEBI:15379"/>
        <dbReference type="ChEBI" id="CHEBI:16240"/>
        <dbReference type="ChEBI" id="CHEBI:16301"/>
        <dbReference type="ChEBI" id="CHEBI:17632"/>
        <dbReference type="ChEBI" id="CHEBI:33190"/>
        <dbReference type="ChEBI" id="CHEBI:136067"/>
    </reaction>
</comment>
<dbReference type="GO" id="GO:0016627">
    <property type="term" value="F:oxidoreductase activity, acting on the CH-CH group of donors"/>
    <property type="evidence" value="ECO:0007669"/>
    <property type="project" value="InterPro"/>
</dbReference>
<keyword evidence="6" id="KW-0560">Oxidoreductase</keyword>
<keyword evidence="3" id="KW-0216">Detoxification</keyword>
<dbReference type="GO" id="GO:0009636">
    <property type="term" value="P:response to toxic substance"/>
    <property type="evidence" value="ECO:0007669"/>
    <property type="project" value="UniProtKB-KW"/>
</dbReference>
<name>A0A2A9DSW3_9CORY</name>
<protein>
    <recommendedName>
        <fullName evidence="8">Propionate 3-nitronate monooxygenase</fullName>
    </recommendedName>
</protein>
<dbReference type="SUPFAM" id="SSF51412">
    <property type="entry name" value="Inosine monophosphate dehydrogenase (IMPDH)"/>
    <property type="match status" value="1"/>
</dbReference>
<comment type="similarity">
    <text evidence="2">Belongs to the nitronate monooxygenase family. NMO class I subfamily.</text>
</comment>
<dbReference type="InterPro" id="IPR013785">
    <property type="entry name" value="Aldolase_TIM"/>
</dbReference>
<accession>A0A2A9DSW3</accession>
<dbReference type="Proteomes" id="UP000221653">
    <property type="component" value="Unassembled WGS sequence"/>
</dbReference>
<dbReference type="InterPro" id="IPR004136">
    <property type="entry name" value="NMO"/>
</dbReference>
<evidence type="ECO:0000256" key="9">
    <source>
        <dbReference type="ARBA" id="ARBA00049401"/>
    </source>
</evidence>
<dbReference type="CDD" id="cd04730">
    <property type="entry name" value="NPD_like"/>
    <property type="match status" value="1"/>
</dbReference>
<dbReference type="RefSeq" id="WP_098389335.1">
    <property type="nucleotide sequence ID" value="NZ_LS483464.1"/>
</dbReference>
<proteinExistence type="inferred from homology"/>
<keyword evidence="4" id="KW-0285">Flavoprotein</keyword>
<organism evidence="10 11">
    <name type="scientific">Corynebacterium renale</name>
    <dbReference type="NCBI Taxonomy" id="1724"/>
    <lineage>
        <taxon>Bacteria</taxon>
        <taxon>Bacillati</taxon>
        <taxon>Actinomycetota</taxon>
        <taxon>Actinomycetes</taxon>
        <taxon>Mycobacteriales</taxon>
        <taxon>Corynebacteriaceae</taxon>
        <taxon>Corynebacterium</taxon>
    </lineage>
</organism>
<dbReference type="GO" id="GO:0006207">
    <property type="term" value="P:'de novo' pyrimidine nucleobase biosynthetic process"/>
    <property type="evidence" value="ECO:0007669"/>
    <property type="project" value="InterPro"/>
</dbReference>